<accession>A0A183DE67</accession>
<dbReference type="EMBL" id="UYRT01017400">
    <property type="protein sequence ID" value="VDK56881.1"/>
    <property type="molecule type" value="Genomic_DNA"/>
</dbReference>
<gene>
    <name evidence="1" type="ORF">GPUH_LOCUS7005</name>
</gene>
<dbReference type="AlphaFoldDB" id="A0A183DE67"/>
<proteinExistence type="predicted"/>
<evidence type="ECO:0000313" key="2">
    <source>
        <dbReference type="Proteomes" id="UP000271098"/>
    </source>
</evidence>
<evidence type="ECO:0000313" key="1">
    <source>
        <dbReference type="EMBL" id="VDK56881.1"/>
    </source>
</evidence>
<dbReference type="Proteomes" id="UP000271098">
    <property type="component" value="Unassembled WGS sequence"/>
</dbReference>
<reference evidence="1 2" key="2">
    <citation type="submission" date="2018-11" db="EMBL/GenBank/DDBJ databases">
        <authorList>
            <consortium name="Pathogen Informatics"/>
        </authorList>
    </citation>
    <scope>NUCLEOTIDE SEQUENCE [LARGE SCALE GENOMIC DNA]</scope>
</reference>
<name>A0A183DE67_9BILA</name>
<organism evidence="3">
    <name type="scientific">Gongylonema pulchrum</name>
    <dbReference type="NCBI Taxonomy" id="637853"/>
    <lineage>
        <taxon>Eukaryota</taxon>
        <taxon>Metazoa</taxon>
        <taxon>Ecdysozoa</taxon>
        <taxon>Nematoda</taxon>
        <taxon>Chromadorea</taxon>
        <taxon>Rhabditida</taxon>
        <taxon>Spirurina</taxon>
        <taxon>Spiruromorpha</taxon>
        <taxon>Spiruroidea</taxon>
        <taxon>Gongylonematidae</taxon>
        <taxon>Gongylonema</taxon>
    </lineage>
</organism>
<keyword evidence="2" id="KW-1185">Reference proteome</keyword>
<sequence>MSSLNVALSSYSTIAVVFERMKIHINERNSNKTPEQAPLFEFTADNVEIMPSKETVKIYKLSIPHSSCTAAKELE</sequence>
<reference evidence="3" key="1">
    <citation type="submission" date="2016-06" db="UniProtKB">
        <authorList>
            <consortium name="WormBaseParasite"/>
        </authorList>
    </citation>
    <scope>IDENTIFICATION</scope>
</reference>
<evidence type="ECO:0000313" key="3">
    <source>
        <dbReference type="WBParaSite" id="GPUH_0000701701-mRNA-1"/>
    </source>
</evidence>
<protein>
    <submittedName>
        <fullName evidence="1 3">Uncharacterized protein</fullName>
    </submittedName>
</protein>
<dbReference type="WBParaSite" id="GPUH_0000701701-mRNA-1">
    <property type="protein sequence ID" value="GPUH_0000701701-mRNA-1"/>
    <property type="gene ID" value="GPUH_0000701701"/>
</dbReference>